<dbReference type="EMBL" id="JBHSXS010000002">
    <property type="protein sequence ID" value="MFC6879150.1"/>
    <property type="molecule type" value="Genomic_DNA"/>
</dbReference>
<gene>
    <name evidence="3" type="ORF">ACFQKB_05150</name>
</gene>
<evidence type="ECO:0000256" key="1">
    <source>
        <dbReference type="SAM" id="MobiDB-lite"/>
    </source>
</evidence>
<comment type="caution">
    <text evidence="3">The sequence shown here is derived from an EMBL/GenBank/DDBJ whole genome shotgun (WGS) entry which is preliminary data.</text>
</comment>
<sequence>MNPRIRARLAAAGGAALARLRPHTIRAVLSLLRAGARPARRHEAEALCEDVLAVSLRAHGHAACLRRSLAVVLLGRMRGVWPTWCVGVLLAPPFTAHAWVEAEDAMVGERIDARFYGRLIRVAPSGDPASPRTCGRPAKRRGAHRRPCPSDSGGRAMRPRRPDGLR</sequence>
<feature type="compositionally biased region" description="Basic residues" evidence="1">
    <location>
        <begin position="137"/>
        <end position="147"/>
    </location>
</feature>
<evidence type="ECO:0000313" key="3">
    <source>
        <dbReference type="EMBL" id="MFC6879150.1"/>
    </source>
</evidence>
<feature type="domain" description="Microcin J25-processing protein McjB C-terminal" evidence="2">
    <location>
        <begin position="15"/>
        <end position="111"/>
    </location>
</feature>
<keyword evidence="4" id="KW-1185">Reference proteome</keyword>
<dbReference type="RefSeq" id="WP_160823837.1">
    <property type="nucleotide sequence ID" value="NZ_JBHSXE010000001.1"/>
</dbReference>
<dbReference type="InterPro" id="IPR032708">
    <property type="entry name" value="McjB_C"/>
</dbReference>
<accession>A0ABW2CDU6</accession>
<dbReference type="NCBIfam" id="NF033537">
    <property type="entry name" value="lasso_biosyn_B2"/>
    <property type="match status" value="1"/>
</dbReference>
<name>A0ABW2CDU6_9ACTN</name>
<proteinExistence type="predicted"/>
<evidence type="ECO:0000313" key="4">
    <source>
        <dbReference type="Proteomes" id="UP001596380"/>
    </source>
</evidence>
<feature type="region of interest" description="Disordered" evidence="1">
    <location>
        <begin position="126"/>
        <end position="166"/>
    </location>
</feature>
<dbReference type="InterPro" id="IPR053521">
    <property type="entry name" value="McjB-like"/>
</dbReference>
<evidence type="ECO:0000259" key="2">
    <source>
        <dbReference type="Pfam" id="PF13471"/>
    </source>
</evidence>
<dbReference type="Pfam" id="PF13471">
    <property type="entry name" value="Transglut_core3"/>
    <property type="match status" value="1"/>
</dbReference>
<reference evidence="4" key="1">
    <citation type="journal article" date="2019" name="Int. J. Syst. Evol. Microbiol.">
        <title>The Global Catalogue of Microorganisms (GCM) 10K type strain sequencing project: providing services to taxonomists for standard genome sequencing and annotation.</title>
        <authorList>
            <consortium name="The Broad Institute Genomics Platform"/>
            <consortium name="The Broad Institute Genome Sequencing Center for Infectious Disease"/>
            <person name="Wu L."/>
            <person name="Ma J."/>
        </authorList>
    </citation>
    <scope>NUCLEOTIDE SEQUENCE [LARGE SCALE GENOMIC DNA]</scope>
    <source>
        <strain evidence="4">JCM 3369</strain>
    </source>
</reference>
<dbReference type="Proteomes" id="UP001596380">
    <property type="component" value="Unassembled WGS sequence"/>
</dbReference>
<organism evidence="3 4">
    <name type="scientific">Actinomadura yumaensis</name>
    <dbReference type="NCBI Taxonomy" id="111807"/>
    <lineage>
        <taxon>Bacteria</taxon>
        <taxon>Bacillati</taxon>
        <taxon>Actinomycetota</taxon>
        <taxon>Actinomycetes</taxon>
        <taxon>Streptosporangiales</taxon>
        <taxon>Thermomonosporaceae</taxon>
        <taxon>Actinomadura</taxon>
    </lineage>
</organism>
<protein>
    <submittedName>
        <fullName evidence="3">Lasso peptide biosynthesis B2 protein</fullName>
    </submittedName>
</protein>